<sequence>MLFHEHDLLIAQDDYLAEGLSVATIEQLRMNALIQVPPDLATSYKATIEESFSKDHRSRHFVFRNFIYPSAASSANYFGADYLHGLLMQQPTAVDRDKIWLGMDRHDIHELEKDGNKTYYRYDLRRVIDPHGEGQLYLHELSLHNEYPLVFVWALGTLDQSFREGLRTSLTGWAIKQPHEFKLLLDKLFPCNDPQIQEDLAAVTLGVASRLKDKAAL</sequence>
<protein>
    <submittedName>
        <fullName evidence="1">Uncharacterized protein</fullName>
    </submittedName>
</protein>
<dbReference type="OrthoDB" id="9757917at2"/>
<gene>
    <name evidence="1" type="ORF">SAMN06265348_1199</name>
</gene>
<proteinExistence type="predicted"/>
<dbReference type="EMBL" id="FXTN01000019">
    <property type="protein sequence ID" value="SMO98998.1"/>
    <property type="molecule type" value="Genomic_DNA"/>
</dbReference>
<dbReference type="AlphaFoldDB" id="A0A521FS19"/>
<evidence type="ECO:0000313" key="2">
    <source>
        <dbReference type="Proteomes" id="UP000320300"/>
    </source>
</evidence>
<reference evidence="1 2" key="1">
    <citation type="submission" date="2017-05" db="EMBL/GenBank/DDBJ databases">
        <authorList>
            <person name="Varghese N."/>
            <person name="Submissions S."/>
        </authorList>
    </citation>
    <scope>NUCLEOTIDE SEQUENCE [LARGE SCALE GENOMIC DNA]</scope>
    <source>
        <strain evidence="1 2">DSM 19036</strain>
    </source>
</reference>
<keyword evidence="2" id="KW-1185">Reference proteome</keyword>
<name>A0A521FS19_9SPHI</name>
<evidence type="ECO:0000313" key="1">
    <source>
        <dbReference type="EMBL" id="SMO98998.1"/>
    </source>
</evidence>
<organism evidence="1 2">
    <name type="scientific">Pedobacter westerhofensis</name>
    <dbReference type="NCBI Taxonomy" id="425512"/>
    <lineage>
        <taxon>Bacteria</taxon>
        <taxon>Pseudomonadati</taxon>
        <taxon>Bacteroidota</taxon>
        <taxon>Sphingobacteriia</taxon>
        <taxon>Sphingobacteriales</taxon>
        <taxon>Sphingobacteriaceae</taxon>
        <taxon>Pedobacter</taxon>
    </lineage>
</organism>
<dbReference type="Proteomes" id="UP000320300">
    <property type="component" value="Unassembled WGS sequence"/>
</dbReference>
<accession>A0A521FS19</accession>
<dbReference type="RefSeq" id="WP_142531177.1">
    <property type="nucleotide sequence ID" value="NZ_CBCSJO010000017.1"/>
</dbReference>